<evidence type="ECO:0000259" key="3">
    <source>
        <dbReference type="PROSITE" id="PS51762"/>
    </source>
</evidence>
<evidence type="ECO:0000256" key="2">
    <source>
        <dbReference type="SAM" id="Phobius"/>
    </source>
</evidence>
<accession>A0A6A5VLD4</accession>
<keyword evidence="2" id="KW-0472">Membrane</keyword>
<dbReference type="GO" id="GO:0004553">
    <property type="term" value="F:hydrolase activity, hydrolyzing O-glycosyl compounds"/>
    <property type="evidence" value="ECO:0007669"/>
    <property type="project" value="InterPro"/>
</dbReference>
<dbReference type="AlphaFoldDB" id="A0A6A5VLD4"/>
<keyword evidence="2" id="KW-0812">Transmembrane</keyword>
<evidence type="ECO:0000256" key="1">
    <source>
        <dbReference type="SAM" id="MobiDB-lite"/>
    </source>
</evidence>
<evidence type="ECO:0000313" key="5">
    <source>
        <dbReference type="Proteomes" id="UP000800036"/>
    </source>
</evidence>
<reference evidence="4" key="1">
    <citation type="journal article" date="2020" name="Stud. Mycol.">
        <title>101 Dothideomycetes genomes: a test case for predicting lifestyles and emergence of pathogens.</title>
        <authorList>
            <person name="Haridas S."/>
            <person name="Albert R."/>
            <person name="Binder M."/>
            <person name="Bloem J."/>
            <person name="Labutti K."/>
            <person name="Salamov A."/>
            <person name="Andreopoulos B."/>
            <person name="Baker S."/>
            <person name="Barry K."/>
            <person name="Bills G."/>
            <person name="Bluhm B."/>
            <person name="Cannon C."/>
            <person name="Castanera R."/>
            <person name="Culley D."/>
            <person name="Daum C."/>
            <person name="Ezra D."/>
            <person name="Gonzalez J."/>
            <person name="Henrissat B."/>
            <person name="Kuo A."/>
            <person name="Liang C."/>
            <person name="Lipzen A."/>
            <person name="Lutzoni F."/>
            <person name="Magnuson J."/>
            <person name="Mondo S."/>
            <person name="Nolan M."/>
            <person name="Ohm R."/>
            <person name="Pangilinan J."/>
            <person name="Park H.-J."/>
            <person name="Ramirez L."/>
            <person name="Alfaro M."/>
            <person name="Sun H."/>
            <person name="Tritt A."/>
            <person name="Yoshinaga Y."/>
            <person name="Zwiers L.-H."/>
            <person name="Turgeon B."/>
            <person name="Goodwin S."/>
            <person name="Spatafora J."/>
            <person name="Crous P."/>
            <person name="Grigoriev I."/>
        </authorList>
    </citation>
    <scope>NUCLEOTIDE SEQUENCE</scope>
    <source>
        <strain evidence="4">CBS 107.79</strain>
    </source>
</reference>
<dbReference type="SUPFAM" id="SSF49899">
    <property type="entry name" value="Concanavalin A-like lectins/glucanases"/>
    <property type="match status" value="1"/>
</dbReference>
<dbReference type="PANTHER" id="PTHR10963">
    <property type="entry name" value="GLYCOSYL HYDROLASE-RELATED"/>
    <property type="match status" value="1"/>
</dbReference>
<proteinExistence type="predicted"/>
<dbReference type="InterPro" id="IPR000757">
    <property type="entry name" value="Beta-glucanase-like"/>
</dbReference>
<feature type="region of interest" description="Disordered" evidence="1">
    <location>
        <begin position="1"/>
        <end position="27"/>
    </location>
</feature>
<name>A0A6A5VLD4_9PLEO</name>
<evidence type="ECO:0000313" key="4">
    <source>
        <dbReference type="EMBL" id="KAF1978104.1"/>
    </source>
</evidence>
<protein>
    <submittedName>
        <fullName evidence="4">Glucan endo-1,3-beta-D-glucosidase</fullName>
    </submittedName>
</protein>
<keyword evidence="2" id="KW-1133">Transmembrane helix</keyword>
<dbReference type="Pfam" id="PF00722">
    <property type="entry name" value="Glyco_hydro_16"/>
    <property type="match status" value="1"/>
</dbReference>
<organism evidence="4 5">
    <name type="scientific">Bimuria novae-zelandiae CBS 107.79</name>
    <dbReference type="NCBI Taxonomy" id="1447943"/>
    <lineage>
        <taxon>Eukaryota</taxon>
        <taxon>Fungi</taxon>
        <taxon>Dikarya</taxon>
        <taxon>Ascomycota</taxon>
        <taxon>Pezizomycotina</taxon>
        <taxon>Dothideomycetes</taxon>
        <taxon>Pleosporomycetidae</taxon>
        <taxon>Pleosporales</taxon>
        <taxon>Massarineae</taxon>
        <taxon>Didymosphaeriaceae</taxon>
        <taxon>Bimuria</taxon>
    </lineage>
</organism>
<dbReference type="Proteomes" id="UP000800036">
    <property type="component" value="Unassembled WGS sequence"/>
</dbReference>
<dbReference type="PANTHER" id="PTHR10963:SF62">
    <property type="entry name" value="GLUCAN 1,3-BETA-GLUCOSIDASE"/>
    <property type="match status" value="1"/>
</dbReference>
<dbReference type="Gene3D" id="2.60.120.200">
    <property type="match status" value="1"/>
</dbReference>
<dbReference type="GO" id="GO:0005975">
    <property type="term" value="P:carbohydrate metabolic process"/>
    <property type="evidence" value="ECO:0007669"/>
    <property type="project" value="InterPro"/>
</dbReference>
<gene>
    <name evidence="4" type="ORF">BU23DRAFT_577577</name>
</gene>
<sequence>MSMNGERPASNRSSMKTYTPPGKPKYFKSRRIDKKNIDKPWITMKRDPREIWQTVIPMCGFLVGMGLAAFLIWHGYNGVSRNLYCPVMVDDFSKGLDPQIWQKEVEVGGYGVGTFEATTTSHENIFIDNGTLIIRPTLTDRRLIEHDTILDLRSAGCTGASWTDCVTSTNTTNGTIINPVRSGRLNTKRGAKIKYGRVEVTAKLPMGDWLWPSITLLPANNTYGEWPKSGEISIMQSRGNNYTYAQGGNNVMTSCLHFGPSREWDGWWRNNKKSTAYRETFSDRFHKFGVEWTEKYIFTYIDTRLLQVAYQSFDKPFWDFGQFPTADRNGTRFINPWEYGTHATPFDQDFYLTIRLSVGSTNGWFEDNRSGKPWLDADTNAKLRFWQARHQWLPSWQEKGWLEVESVKMWQQAGYGGCRAEKASRLVG</sequence>
<dbReference type="InterPro" id="IPR013320">
    <property type="entry name" value="ConA-like_dom_sf"/>
</dbReference>
<feature type="transmembrane region" description="Helical" evidence="2">
    <location>
        <begin position="54"/>
        <end position="76"/>
    </location>
</feature>
<feature type="domain" description="GH16" evidence="3">
    <location>
        <begin position="74"/>
        <end position="415"/>
    </location>
</feature>
<dbReference type="InterPro" id="IPR050546">
    <property type="entry name" value="Glycosyl_Hydrlase_16"/>
</dbReference>
<dbReference type="EMBL" id="ML976661">
    <property type="protein sequence ID" value="KAF1978104.1"/>
    <property type="molecule type" value="Genomic_DNA"/>
</dbReference>
<keyword evidence="5" id="KW-1185">Reference proteome</keyword>
<dbReference type="PROSITE" id="PS51762">
    <property type="entry name" value="GH16_2"/>
    <property type="match status" value="1"/>
</dbReference>
<dbReference type="OrthoDB" id="4781at2759"/>